<proteinExistence type="predicted"/>
<organism evidence="1 2">
    <name type="scientific">Rotaria sordida</name>
    <dbReference type="NCBI Taxonomy" id="392033"/>
    <lineage>
        <taxon>Eukaryota</taxon>
        <taxon>Metazoa</taxon>
        <taxon>Spiralia</taxon>
        <taxon>Gnathifera</taxon>
        <taxon>Rotifera</taxon>
        <taxon>Eurotatoria</taxon>
        <taxon>Bdelloidea</taxon>
        <taxon>Philodinida</taxon>
        <taxon>Philodinidae</taxon>
        <taxon>Rotaria</taxon>
    </lineage>
</organism>
<feature type="non-terminal residue" evidence="1">
    <location>
        <position position="1"/>
    </location>
</feature>
<sequence length="110" mass="12931">MPSYILRCVHSKNRNCFLGINPRTFNNNIRHALEFKVSIVKLNLGNDQFLYFSTFADYTLNEGQFSLNGFFAMKINIQKDRFYEIDEQNESVECRSVTFCPVSVDDWEIL</sequence>
<protein>
    <submittedName>
        <fullName evidence="1">Uncharacterized protein</fullName>
    </submittedName>
</protein>
<reference evidence="1" key="1">
    <citation type="submission" date="2021-02" db="EMBL/GenBank/DDBJ databases">
        <authorList>
            <person name="Nowell W R."/>
        </authorList>
    </citation>
    <scope>NUCLEOTIDE SEQUENCE</scope>
</reference>
<gene>
    <name evidence="1" type="ORF">SEV965_LOCUS35292</name>
</gene>
<dbReference type="Proteomes" id="UP000663889">
    <property type="component" value="Unassembled WGS sequence"/>
</dbReference>
<evidence type="ECO:0000313" key="1">
    <source>
        <dbReference type="EMBL" id="CAF1485061.1"/>
    </source>
</evidence>
<evidence type="ECO:0000313" key="2">
    <source>
        <dbReference type="Proteomes" id="UP000663889"/>
    </source>
</evidence>
<accession>A0A815S3W0</accession>
<dbReference type="AlphaFoldDB" id="A0A815S3W0"/>
<dbReference type="EMBL" id="CAJNOU010005668">
    <property type="protein sequence ID" value="CAF1485061.1"/>
    <property type="molecule type" value="Genomic_DNA"/>
</dbReference>
<comment type="caution">
    <text evidence="1">The sequence shown here is derived from an EMBL/GenBank/DDBJ whole genome shotgun (WGS) entry which is preliminary data.</text>
</comment>
<name>A0A815S3W0_9BILA</name>